<evidence type="ECO:0000256" key="1">
    <source>
        <dbReference type="ARBA" id="ARBA00006538"/>
    </source>
</evidence>
<reference evidence="5 6" key="1">
    <citation type="submission" date="2020-04" db="EMBL/GenBank/DDBJ databases">
        <authorList>
            <person name="Yoon J."/>
        </authorList>
    </citation>
    <scope>NUCLEOTIDE SEQUENCE [LARGE SCALE GENOMIC DNA]</scope>
    <source>
        <strain evidence="5 6">KMU-166</strain>
    </source>
</reference>
<gene>
    <name evidence="5" type="ORF">HCU74_12200</name>
</gene>
<keyword evidence="2" id="KW-0378">Hydrolase</keyword>
<evidence type="ECO:0000259" key="3">
    <source>
        <dbReference type="Pfam" id="PF13622"/>
    </source>
</evidence>
<organism evidence="5 6">
    <name type="scientific">Spongiibacter thalassae</name>
    <dbReference type="NCBI Taxonomy" id="2721624"/>
    <lineage>
        <taxon>Bacteria</taxon>
        <taxon>Pseudomonadati</taxon>
        <taxon>Pseudomonadota</taxon>
        <taxon>Gammaproteobacteria</taxon>
        <taxon>Cellvibrionales</taxon>
        <taxon>Spongiibacteraceae</taxon>
        <taxon>Spongiibacter</taxon>
    </lineage>
</organism>
<dbReference type="InterPro" id="IPR049450">
    <property type="entry name" value="ACOT8-like_C"/>
</dbReference>
<comment type="similarity">
    <text evidence="1">Belongs to the C/M/P thioester hydrolase family.</text>
</comment>
<feature type="domain" description="Acyl-CoA thioesterase-like N-terminal HotDog" evidence="3">
    <location>
        <begin position="40"/>
        <end position="117"/>
    </location>
</feature>
<name>A0ABX1GID2_9GAMM</name>
<evidence type="ECO:0000256" key="2">
    <source>
        <dbReference type="ARBA" id="ARBA00022801"/>
    </source>
</evidence>
<dbReference type="CDD" id="cd03445">
    <property type="entry name" value="Thioesterase_II_repeat2"/>
    <property type="match status" value="1"/>
</dbReference>
<feature type="domain" description="Acyl-CoA thioesterase-like C-terminal" evidence="4">
    <location>
        <begin position="180"/>
        <end position="287"/>
    </location>
</feature>
<dbReference type="InterPro" id="IPR029069">
    <property type="entry name" value="HotDog_dom_sf"/>
</dbReference>
<sequence>MSTSPHPATFPTAAELLEFDVIGTDHFRARHNLDNLDNLAGMTFGGQALGQSLAVATRTVENWHCHSLSGYFIRGGIIDEPIDYAVERVSDSRSFACRRVRASQRGKTIFELLCSFHCGEQSLTHQYIDIGEPPSADTLDTLQQFANRHRSELATPVFNMLSRDYVFDIAPTRVDHFFAPVDEPSFDYWIRTPSAATLSDVRDHHAVLALMSDYWFPGTIGITHPREQVNALMSLNHTLRLHAPVKTDQWLLYRTRSDWADLGRGIAEGSIFDQSGRLVATVSQEALLR</sequence>
<dbReference type="RefSeq" id="WP_168450695.1">
    <property type="nucleotide sequence ID" value="NZ_JAAWWK010000004.1"/>
</dbReference>
<dbReference type="InterPro" id="IPR049449">
    <property type="entry name" value="TesB_ACOT8-like_N"/>
</dbReference>
<dbReference type="CDD" id="cd03444">
    <property type="entry name" value="Thioesterase_II_repeat1"/>
    <property type="match status" value="1"/>
</dbReference>
<dbReference type="Gene3D" id="2.40.160.210">
    <property type="entry name" value="Acyl-CoA thioesterase, double hotdog domain"/>
    <property type="match status" value="1"/>
</dbReference>
<dbReference type="InterPro" id="IPR003703">
    <property type="entry name" value="Acyl_CoA_thio"/>
</dbReference>
<dbReference type="SUPFAM" id="SSF54637">
    <property type="entry name" value="Thioesterase/thiol ester dehydrase-isomerase"/>
    <property type="match status" value="2"/>
</dbReference>
<dbReference type="Proteomes" id="UP000765845">
    <property type="component" value="Unassembled WGS sequence"/>
</dbReference>
<keyword evidence="6" id="KW-1185">Reference proteome</keyword>
<protein>
    <submittedName>
        <fullName evidence="5">Acyl-CoA thioesterase II</fullName>
    </submittedName>
</protein>
<dbReference type="PANTHER" id="PTHR11066">
    <property type="entry name" value="ACYL-COA THIOESTERASE"/>
    <property type="match status" value="1"/>
</dbReference>
<accession>A0ABX1GID2</accession>
<proteinExistence type="inferred from homology"/>
<dbReference type="Pfam" id="PF13622">
    <property type="entry name" value="4HBT_3"/>
    <property type="match status" value="1"/>
</dbReference>
<dbReference type="PANTHER" id="PTHR11066:SF34">
    <property type="entry name" value="ACYL-COENZYME A THIOESTERASE 8"/>
    <property type="match status" value="1"/>
</dbReference>
<dbReference type="EMBL" id="JAAWWK010000004">
    <property type="protein sequence ID" value="NKI18168.1"/>
    <property type="molecule type" value="Genomic_DNA"/>
</dbReference>
<dbReference type="InterPro" id="IPR042171">
    <property type="entry name" value="Acyl-CoA_hotdog"/>
</dbReference>
<evidence type="ECO:0000313" key="5">
    <source>
        <dbReference type="EMBL" id="NKI18168.1"/>
    </source>
</evidence>
<dbReference type="Pfam" id="PF20789">
    <property type="entry name" value="4HBT_3C"/>
    <property type="match status" value="1"/>
</dbReference>
<evidence type="ECO:0000259" key="4">
    <source>
        <dbReference type="Pfam" id="PF20789"/>
    </source>
</evidence>
<comment type="caution">
    <text evidence="5">The sequence shown here is derived from an EMBL/GenBank/DDBJ whole genome shotgun (WGS) entry which is preliminary data.</text>
</comment>
<evidence type="ECO:0000313" key="6">
    <source>
        <dbReference type="Proteomes" id="UP000765845"/>
    </source>
</evidence>